<dbReference type="GO" id="GO:0003824">
    <property type="term" value="F:catalytic activity"/>
    <property type="evidence" value="ECO:0007669"/>
    <property type="project" value="InterPro"/>
</dbReference>
<feature type="domain" description="Amidase" evidence="2">
    <location>
        <begin position="25"/>
        <end position="462"/>
    </location>
</feature>
<evidence type="ECO:0000259" key="2">
    <source>
        <dbReference type="Pfam" id="PF01425"/>
    </source>
</evidence>
<feature type="region of interest" description="Disordered" evidence="1">
    <location>
        <begin position="239"/>
        <end position="261"/>
    </location>
</feature>
<dbReference type="InterPro" id="IPR036928">
    <property type="entry name" value="AS_sf"/>
</dbReference>
<dbReference type="AlphaFoldDB" id="A0A9E7R607"/>
<accession>A0A9E7R607</accession>
<dbReference type="InterPro" id="IPR000120">
    <property type="entry name" value="Amidase"/>
</dbReference>
<dbReference type="PANTHER" id="PTHR11895">
    <property type="entry name" value="TRANSAMIDASE"/>
    <property type="match status" value="1"/>
</dbReference>
<evidence type="ECO:0000313" key="4">
    <source>
        <dbReference type="Proteomes" id="UP001057580"/>
    </source>
</evidence>
<name>A0A9E7R607_9EURY</name>
<dbReference type="GeneID" id="74941413"/>
<dbReference type="InterPro" id="IPR023631">
    <property type="entry name" value="Amidase_dom"/>
</dbReference>
<dbReference type="EMBL" id="CP104003">
    <property type="protein sequence ID" value="UWM55315.1"/>
    <property type="molecule type" value="Genomic_DNA"/>
</dbReference>
<feature type="compositionally biased region" description="Polar residues" evidence="1">
    <location>
        <begin position="134"/>
        <end position="143"/>
    </location>
</feature>
<reference evidence="3" key="1">
    <citation type="submission" date="2022-09" db="EMBL/GenBank/DDBJ databases">
        <title>Diverse halophilic archaea isolated from saline environments.</title>
        <authorList>
            <person name="Cui H.-L."/>
        </authorList>
    </citation>
    <scope>NUCLEOTIDE SEQUENCE</scope>
    <source>
        <strain evidence="3">ZS-35-S2</strain>
    </source>
</reference>
<dbReference type="SUPFAM" id="SSF75304">
    <property type="entry name" value="Amidase signature (AS) enzymes"/>
    <property type="match status" value="1"/>
</dbReference>
<dbReference type="InterPro" id="IPR020556">
    <property type="entry name" value="Amidase_CS"/>
</dbReference>
<gene>
    <name evidence="3" type="ORF">N0B31_03285</name>
</gene>
<dbReference type="KEGG" id="ssai:N0B31_03285"/>
<evidence type="ECO:0000313" key="3">
    <source>
        <dbReference type="EMBL" id="UWM55315.1"/>
    </source>
</evidence>
<keyword evidence="4" id="KW-1185">Reference proteome</keyword>
<dbReference type="Proteomes" id="UP001057580">
    <property type="component" value="Chromosome"/>
</dbReference>
<dbReference type="Pfam" id="PF01425">
    <property type="entry name" value="Amidase"/>
    <property type="match status" value="1"/>
</dbReference>
<dbReference type="PANTHER" id="PTHR11895:SF7">
    <property type="entry name" value="GLUTAMYL-TRNA(GLN) AMIDOTRANSFERASE SUBUNIT A, MITOCHONDRIAL"/>
    <property type="match status" value="1"/>
</dbReference>
<organism evidence="3 4">
    <name type="scientific">Salinirubellus salinus</name>
    <dbReference type="NCBI Taxonomy" id="1364945"/>
    <lineage>
        <taxon>Archaea</taxon>
        <taxon>Methanobacteriati</taxon>
        <taxon>Methanobacteriota</taxon>
        <taxon>Stenosarchaea group</taxon>
        <taxon>Halobacteria</taxon>
        <taxon>Halobacteriales</taxon>
        <taxon>Natronomonadaceae</taxon>
        <taxon>Salinirubellus</taxon>
    </lineage>
</organism>
<sequence length="483" mass="50593">MPIDLHRSATDLATAVRAGDVSPVDLVEASLDRIEALNDRTNAFVNVLHEAARERAAAAERAVDAGEDLGALHGVPVAIKDLSYTKAGVPNTAGIAALEDNVAAETSVAVQRLEDAGAIVVGTTNTPELGHTPRTYNELQGPTGTPFDPERNAGGSSGGSAAALGEGLVPLATGSDVGGSLRTPASCCGVASVKPTHGLIPREARPNAFGSHTPFGVLGPMARWVEDLGLLLEVMAGRDDRDPFSVPKPDRYDDVSPADPEGLRLAHSPTLETFAVDEAVREVVADALGTVEDAGATVDPAELDGPDRGDLTYAYGVAATVHFAVVADAVQHEHGLDFTGDDADDVSDTFVQTLAMGRGYDATTYRETDEVRTALYDAVESALSGYDALVCPTLATPTLSHDEPFPTEIDGQNVSGLPMDWMLSWVFNMTGHPVVNVPAGLVDGLPVGMQLVGPRYSESRLLDVAALFERENPWAGAYPRVES</sequence>
<dbReference type="PROSITE" id="PS00571">
    <property type="entry name" value="AMIDASES"/>
    <property type="match status" value="1"/>
</dbReference>
<protein>
    <submittedName>
        <fullName evidence="3">Amidase</fullName>
    </submittedName>
</protein>
<dbReference type="RefSeq" id="WP_260594397.1">
    <property type="nucleotide sequence ID" value="NZ_CP104003.1"/>
</dbReference>
<evidence type="ECO:0000256" key="1">
    <source>
        <dbReference type="SAM" id="MobiDB-lite"/>
    </source>
</evidence>
<feature type="region of interest" description="Disordered" evidence="1">
    <location>
        <begin position="124"/>
        <end position="160"/>
    </location>
</feature>
<proteinExistence type="predicted"/>
<dbReference type="Gene3D" id="3.90.1300.10">
    <property type="entry name" value="Amidase signature (AS) domain"/>
    <property type="match status" value="1"/>
</dbReference>
<feature type="compositionally biased region" description="Basic and acidic residues" evidence="1">
    <location>
        <begin position="239"/>
        <end position="254"/>
    </location>
</feature>